<evidence type="ECO:0000313" key="2">
    <source>
        <dbReference type="Proteomes" id="UP000193648"/>
    </source>
</evidence>
<sequence>MWAPDITSRTIRNIELFFGEVSGVLNKDTTKEAGDLVRLGVYGKNSIDQVDDIYDMSIITTLVHITGRKATMYIQFPLGTMYIMVQVGTWRVPDSLETLDALAQDIGCVVKTATLFHSQLDLLPAKNIALQKHKEHIEDLRFESGFPEEYGSLQGCNHLDLIDYQGKSLPEPIHFLNLIKAHSSIITTFPLSSTLASYELWKALLGYEDMAALLRQMTELRRLYTPVCDFSQLSLQELLADKQEVADNGHMIRKTRLRRLCETIKVLEFSTFGSVDGIVQAILSNCPKLERLTGPTITVTEIVNGAEWASTRLTDLNVYFKADVDQETVEGMAKMLDLKLRADFDELTNLKSLCMLWFSDDEYQQTGLEDATWTVNNWPSSEA</sequence>
<dbReference type="GeneID" id="33570182"/>
<accession>A0A1Y2H2Q7</accession>
<reference evidence="1 2" key="1">
    <citation type="submission" date="2016-07" db="EMBL/GenBank/DDBJ databases">
        <title>Pervasive Adenine N6-methylation of Active Genes in Fungi.</title>
        <authorList>
            <consortium name="DOE Joint Genome Institute"/>
            <person name="Mondo S.J."/>
            <person name="Dannebaum R.O."/>
            <person name="Kuo R.C."/>
            <person name="Labutti K."/>
            <person name="Haridas S."/>
            <person name="Kuo A."/>
            <person name="Salamov A."/>
            <person name="Ahrendt S.R."/>
            <person name="Lipzen A."/>
            <person name="Sullivan W."/>
            <person name="Andreopoulos W.B."/>
            <person name="Clum A."/>
            <person name="Lindquist E."/>
            <person name="Daum C."/>
            <person name="Ramamoorthy G.K."/>
            <person name="Gryganskyi A."/>
            <person name="Culley D."/>
            <person name="Magnuson J.K."/>
            <person name="James T.Y."/>
            <person name="O'Malley M.A."/>
            <person name="Stajich J.E."/>
            <person name="Spatafora J.W."/>
            <person name="Visel A."/>
            <person name="Grigoriev I.V."/>
        </authorList>
    </citation>
    <scope>NUCLEOTIDE SEQUENCE [LARGE SCALE GENOMIC DNA]</scope>
    <source>
        <strain evidence="1 2">NRRL 3116</strain>
    </source>
</reference>
<dbReference type="Proteomes" id="UP000193648">
    <property type="component" value="Unassembled WGS sequence"/>
</dbReference>
<gene>
    <name evidence="1" type="ORF">BCR41DRAFT_391280</name>
</gene>
<dbReference type="AlphaFoldDB" id="A0A1Y2H2Q7"/>
<dbReference type="RefSeq" id="XP_021886532.1">
    <property type="nucleotide sequence ID" value="XM_022028339.1"/>
</dbReference>
<name>A0A1Y2H2Q7_9FUNG</name>
<dbReference type="Gene3D" id="3.80.10.10">
    <property type="entry name" value="Ribonuclease Inhibitor"/>
    <property type="match status" value="1"/>
</dbReference>
<comment type="caution">
    <text evidence="1">The sequence shown here is derived from an EMBL/GenBank/DDBJ whole genome shotgun (WGS) entry which is preliminary data.</text>
</comment>
<keyword evidence="2" id="KW-1185">Reference proteome</keyword>
<dbReference type="OrthoDB" id="2370938at2759"/>
<evidence type="ECO:0008006" key="3">
    <source>
        <dbReference type="Google" id="ProtNLM"/>
    </source>
</evidence>
<evidence type="ECO:0000313" key="1">
    <source>
        <dbReference type="EMBL" id="ORZ28859.1"/>
    </source>
</evidence>
<dbReference type="InterPro" id="IPR032675">
    <property type="entry name" value="LRR_dom_sf"/>
</dbReference>
<proteinExistence type="predicted"/>
<organism evidence="1 2">
    <name type="scientific">Lobosporangium transversale</name>
    <dbReference type="NCBI Taxonomy" id="64571"/>
    <lineage>
        <taxon>Eukaryota</taxon>
        <taxon>Fungi</taxon>
        <taxon>Fungi incertae sedis</taxon>
        <taxon>Mucoromycota</taxon>
        <taxon>Mortierellomycotina</taxon>
        <taxon>Mortierellomycetes</taxon>
        <taxon>Mortierellales</taxon>
        <taxon>Mortierellaceae</taxon>
        <taxon>Lobosporangium</taxon>
    </lineage>
</organism>
<dbReference type="EMBL" id="MCFF01000001">
    <property type="protein sequence ID" value="ORZ28859.1"/>
    <property type="molecule type" value="Genomic_DNA"/>
</dbReference>
<protein>
    <recommendedName>
        <fullName evidence="3">F-box domain-containing protein</fullName>
    </recommendedName>
</protein>
<dbReference type="InParanoid" id="A0A1Y2H2Q7"/>